<keyword evidence="1" id="KW-0472">Membrane</keyword>
<reference evidence="2 3" key="1">
    <citation type="journal article" date="2021" name="BMC Genomics">
        <title>Datura genome reveals duplications of psychoactive alkaloid biosynthetic genes and high mutation rate following tissue culture.</title>
        <authorList>
            <person name="Rajewski A."/>
            <person name="Carter-House D."/>
            <person name="Stajich J."/>
            <person name="Litt A."/>
        </authorList>
    </citation>
    <scope>NUCLEOTIDE SEQUENCE [LARGE SCALE GENOMIC DNA]</scope>
    <source>
        <strain evidence="2">AR-01</strain>
    </source>
</reference>
<evidence type="ECO:0000313" key="2">
    <source>
        <dbReference type="EMBL" id="MCD7452269.1"/>
    </source>
</evidence>
<protein>
    <submittedName>
        <fullName evidence="2">Uncharacterized protein</fullName>
    </submittedName>
</protein>
<keyword evidence="1" id="KW-1133">Transmembrane helix</keyword>
<accession>A0ABS8RZP5</accession>
<comment type="caution">
    <text evidence="2">The sequence shown here is derived from an EMBL/GenBank/DDBJ whole genome shotgun (WGS) entry which is preliminary data.</text>
</comment>
<dbReference type="Proteomes" id="UP000823775">
    <property type="component" value="Unassembled WGS sequence"/>
</dbReference>
<gene>
    <name evidence="2" type="ORF">HAX54_016101</name>
</gene>
<keyword evidence="1" id="KW-0812">Transmembrane</keyword>
<keyword evidence="3" id="KW-1185">Reference proteome</keyword>
<name>A0ABS8RZP5_DATST</name>
<evidence type="ECO:0000313" key="3">
    <source>
        <dbReference type="Proteomes" id="UP000823775"/>
    </source>
</evidence>
<sequence length="127" mass="14757">MGDEMKGRVDSHKVSQDWNENFFTFNLVEKRFVSYMAQRIINCVVVVVVCQFLLDKMKNHPYHHMISAIPPLVVDDTGILYKTKSDHRLWRLQSSRETSKDQWPEGQALSRNPTLPVAKCQYMSAAK</sequence>
<organism evidence="2 3">
    <name type="scientific">Datura stramonium</name>
    <name type="common">Jimsonweed</name>
    <name type="synonym">Common thornapple</name>
    <dbReference type="NCBI Taxonomy" id="4076"/>
    <lineage>
        <taxon>Eukaryota</taxon>
        <taxon>Viridiplantae</taxon>
        <taxon>Streptophyta</taxon>
        <taxon>Embryophyta</taxon>
        <taxon>Tracheophyta</taxon>
        <taxon>Spermatophyta</taxon>
        <taxon>Magnoliopsida</taxon>
        <taxon>eudicotyledons</taxon>
        <taxon>Gunneridae</taxon>
        <taxon>Pentapetalae</taxon>
        <taxon>asterids</taxon>
        <taxon>lamiids</taxon>
        <taxon>Solanales</taxon>
        <taxon>Solanaceae</taxon>
        <taxon>Solanoideae</taxon>
        <taxon>Datureae</taxon>
        <taxon>Datura</taxon>
    </lineage>
</organism>
<proteinExistence type="predicted"/>
<feature type="transmembrane region" description="Helical" evidence="1">
    <location>
        <begin position="32"/>
        <end position="54"/>
    </location>
</feature>
<evidence type="ECO:0000256" key="1">
    <source>
        <dbReference type="SAM" id="Phobius"/>
    </source>
</evidence>
<dbReference type="EMBL" id="JACEIK010000204">
    <property type="protein sequence ID" value="MCD7452269.1"/>
    <property type="molecule type" value="Genomic_DNA"/>
</dbReference>